<name>A0A2D4I0M1_MICLE</name>
<accession>A0A2D4I0M1</accession>
<feature type="region of interest" description="Disordered" evidence="1">
    <location>
        <begin position="1"/>
        <end position="32"/>
    </location>
</feature>
<reference evidence="2" key="2">
    <citation type="submission" date="2017-11" db="EMBL/GenBank/DDBJ databases">
        <title>Coralsnake Venomics: Analyses of Venom Gland Transcriptomes and Proteomes of Six Brazilian Taxa.</title>
        <authorList>
            <person name="Aird S.D."/>
            <person name="Jorge da Silva N."/>
            <person name="Qiu L."/>
            <person name="Villar-Briones A."/>
            <person name="Aparecida-Saddi V."/>
            <person name="Campos-Telles M.P."/>
            <person name="Grau M."/>
            <person name="Mikheyev A.S."/>
        </authorList>
    </citation>
    <scope>NUCLEOTIDE SEQUENCE</scope>
    <source>
        <tissue evidence="2">Venom_gland</tissue>
    </source>
</reference>
<dbReference type="EMBL" id="IACK01063499">
    <property type="protein sequence ID" value="LAA77728.1"/>
    <property type="molecule type" value="Transcribed_RNA"/>
</dbReference>
<dbReference type="AlphaFoldDB" id="A0A2D4I0M1"/>
<evidence type="ECO:0000313" key="2">
    <source>
        <dbReference type="EMBL" id="LAA77728.1"/>
    </source>
</evidence>
<organism evidence="2">
    <name type="scientific">Micrurus lemniscatus lemniscatus</name>
    <dbReference type="NCBI Taxonomy" id="129467"/>
    <lineage>
        <taxon>Eukaryota</taxon>
        <taxon>Metazoa</taxon>
        <taxon>Chordata</taxon>
        <taxon>Craniata</taxon>
        <taxon>Vertebrata</taxon>
        <taxon>Euteleostomi</taxon>
        <taxon>Lepidosauria</taxon>
        <taxon>Squamata</taxon>
        <taxon>Bifurcata</taxon>
        <taxon>Unidentata</taxon>
        <taxon>Episquamata</taxon>
        <taxon>Toxicofera</taxon>
        <taxon>Serpentes</taxon>
        <taxon>Colubroidea</taxon>
        <taxon>Elapidae</taxon>
        <taxon>Elapinae</taxon>
        <taxon>Micrurus</taxon>
    </lineage>
</organism>
<evidence type="ECO:0000256" key="1">
    <source>
        <dbReference type="SAM" id="MobiDB-lite"/>
    </source>
</evidence>
<sequence>MTGEGKKEGQRASERGGGWEEKEAGERNKAMRERKSFKVEFSNTPCSFPNISIVFSKNLLAISAQEFLSVAEADREFVWPALIPSLWPTPLWVASPLLFQGRTLKGILIIKQ</sequence>
<reference evidence="2" key="1">
    <citation type="submission" date="2017-07" db="EMBL/GenBank/DDBJ databases">
        <authorList>
            <person name="Mikheyev A."/>
            <person name="Grau M."/>
        </authorList>
    </citation>
    <scope>NUCLEOTIDE SEQUENCE</scope>
    <source>
        <tissue evidence="2">Venom_gland</tissue>
    </source>
</reference>
<proteinExistence type="predicted"/>
<protein>
    <submittedName>
        <fullName evidence="2">Uncharacterized protein</fullName>
    </submittedName>
</protein>